<organism evidence="2 3">
    <name type="scientific">Venturia nashicola</name>
    <dbReference type="NCBI Taxonomy" id="86259"/>
    <lineage>
        <taxon>Eukaryota</taxon>
        <taxon>Fungi</taxon>
        <taxon>Dikarya</taxon>
        <taxon>Ascomycota</taxon>
        <taxon>Pezizomycotina</taxon>
        <taxon>Dothideomycetes</taxon>
        <taxon>Pleosporomycetidae</taxon>
        <taxon>Venturiales</taxon>
        <taxon>Venturiaceae</taxon>
        <taxon>Venturia</taxon>
    </lineage>
</organism>
<feature type="compositionally biased region" description="Polar residues" evidence="1">
    <location>
        <begin position="56"/>
        <end position="89"/>
    </location>
</feature>
<feature type="compositionally biased region" description="Low complexity" evidence="1">
    <location>
        <begin position="25"/>
        <end position="55"/>
    </location>
</feature>
<comment type="caution">
    <text evidence="2">The sequence shown here is derived from an EMBL/GenBank/DDBJ whole genome shotgun (WGS) entry which is preliminary data.</text>
</comment>
<evidence type="ECO:0000256" key="1">
    <source>
        <dbReference type="SAM" id="MobiDB-lite"/>
    </source>
</evidence>
<accession>A0A4Z1NVC0</accession>
<keyword evidence="3" id="KW-1185">Reference proteome</keyword>
<sequence>MSNHRPFFGSFLSTFRAHSAIQKAATSPTSTTSPQTSAYSNTASTSTTSNTPSAARNITTKASQSAGGATTVALQTSTTHFTPTRQHSASPYSRSPGTGTSSGQGGLNPLQNRGRRGSDSSNEGFKESHGAEKWYIGGRTAAGEERIYKLSMVKRPRSIDRLSLDRMSL</sequence>
<reference evidence="2 3" key="1">
    <citation type="submission" date="2019-04" db="EMBL/GenBank/DDBJ databases">
        <title>High contiguity whole genome sequence and gene annotation resource for two Venturia nashicola isolates.</title>
        <authorList>
            <person name="Prokchorchik M."/>
            <person name="Won K."/>
            <person name="Lee Y."/>
            <person name="Choi E.D."/>
            <person name="Segonzac C."/>
            <person name="Sohn K.H."/>
        </authorList>
    </citation>
    <scope>NUCLEOTIDE SEQUENCE [LARGE SCALE GENOMIC DNA]</scope>
    <source>
        <strain evidence="2 3">PRI2</strain>
    </source>
</reference>
<feature type="compositionally biased region" description="Low complexity" evidence="1">
    <location>
        <begin position="90"/>
        <end position="99"/>
    </location>
</feature>
<dbReference type="OrthoDB" id="4207123at2759"/>
<dbReference type="EMBL" id="SNSC02000011">
    <property type="protein sequence ID" value="TID19911.1"/>
    <property type="molecule type" value="Genomic_DNA"/>
</dbReference>
<evidence type="ECO:0000313" key="2">
    <source>
        <dbReference type="EMBL" id="TID19911.1"/>
    </source>
</evidence>
<dbReference type="PANTHER" id="PTHR42095">
    <property type="entry name" value="YALI0C12166P"/>
    <property type="match status" value="1"/>
</dbReference>
<gene>
    <name evidence="2" type="ORF">E6O75_ATG07371</name>
</gene>
<dbReference type="STRING" id="86259.A0A4Z1NVC0"/>
<protein>
    <submittedName>
        <fullName evidence="2">Uncharacterized protein</fullName>
    </submittedName>
</protein>
<dbReference type="AlphaFoldDB" id="A0A4Z1NVC0"/>
<proteinExistence type="predicted"/>
<feature type="region of interest" description="Disordered" evidence="1">
    <location>
        <begin position="25"/>
        <end position="138"/>
    </location>
</feature>
<name>A0A4Z1NVC0_9PEZI</name>
<evidence type="ECO:0000313" key="3">
    <source>
        <dbReference type="Proteomes" id="UP000298493"/>
    </source>
</evidence>
<dbReference type="PANTHER" id="PTHR42095:SF1">
    <property type="entry name" value="YALI0C12166P"/>
    <property type="match status" value="1"/>
</dbReference>
<dbReference type="Proteomes" id="UP000298493">
    <property type="component" value="Unassembled WGS sequence"/>
</dbReference>